<dbReference type="AlphaFoldDB" id="A0A0B6Z114"/>
<dbReference type="PIRSF" id="PIRSF016642">
    <property type="entry name" value="UCP016642"/>
    <property type="match status" value="1"/>
</dbReference>
<gene>
    <name evidence="3" type="primary">ORF42722</name>
    <name evidence="2" type="synonym">ORF42719</name>
</gene>
<feature type="domain" description="Biotin-protein ligase N-terminal" evidence="1">
    <location>
        <begin position="5"/>
        <end position="260"/>
    </location>
</feature>
<evidence type="ECO:0000313" key="3">
    <source>
        <dbReference type="EMBL" id="CEK61611.1"/>
    </source>
</evidence>
<evidence type="ECO:0000259" key="1">
    <source>
        <dbReference type="Pfam" id="PF09825"/>
    </source>
</evidence>
<dbReference type="InterPro" id="IPR015834">
    <property type="entry name" value="UCP016642"/>
</dbReference>
<dbReference type="InterPro" id="IPR019197">
    <property type="entry name" value="Biotin-prot_ligase_N"/>
</dbReference>
<organism evidence="3">
    <name type="scientific">Arion vulgaris</name>
    <dbReference type="NCBI Taxonomy" id="1028688"/>
    <lineage>
        <taxon>Eukaryota</taxon>
        <taxon>Metazoa</taxon>
        <taxon>Spiralia</taxon>
        <taxon>Lophotrochozoa</taxon>
        <taxon>Mollusca</taxon>
        <taxon>Gastropoda</taxon>
        <taxon>Heterobranchia</taxon>
        <taxon>Euthyneura</taxon>
        <taxon>Panpulmonata</taxon>
        <taxon>Eupulmonata</taxon>
        <taxon>Stylommatophora</taxon>
        <taxon>Helicina</taxon>
        <taxon>Arionoidea</taxon>
        <taxon>Arionidae</taxon>
        <taxon>Arion</taxon>
    </lineage>
</organism>
<dbReference type="InterPro" id="IPR029062">
    <property type="entry name" value="Class_I_gatase-like"/>
</dbReference>
<proteinExistence type="predicted"/>
<sequence length="261" mass="28239">MTKWAVLIYNGLGASETGCNQLMSAFHSCLDLNKYVIDFITPEEIIKGTKLGRAALIAFGAGYTSGYATALGDEGMRNLRDHVLSGHSYLGLGAGGYFGCDYIEFDKGGPLEKLTERELRFYPGICAGPAYPGFQYGTHNGLHAVPIHFSSNHFSSTFDAMIDGGGMFSTNSQLKPDSQVQEVIDVAKFAGLQGSPSAIVKTRLQGNGLTILSGVHLEYDMISLIDSNPELDHLREQFTLSRSSQLSAFKALVKMLHLSVV</sequence>
<protein>
    <recommendedName>
        <fullName evidence="1">Biotin-protein ligase N-terminal domain-containing protein</fullName>
    </recommendedName>
</protein>
<dbReference type="EMBL" id="HACG01014745">
    <property type="protein sequence ID" value="CEK61610.1"/>
    <property type="molecule type" value="Transcribed_RNA"/>
</dbReference>
<evidence type="ECO:0000313" key="2">
    <source>
        <dbReference type="EMBL" id="CEK61610.1"/>
    </source>
</evidence>
<dbReference type="EMBL" id="HACG01014746">
    <property type="protein sequence ID" value="CEK61611.1"/>
    <property type="molecule type" value="Transcribed_RNA"/>
</dbReference>
<name>A0A0B6Z114_9EUPU</name>
<dbReference type="SUPFAM" id="SSF52317">
    <property type="entry name" value="Class I glutamine amidotransferase-like"/>
    <property type="match status" value="1"/>
</dbReference>
<reference evidence="3" key="1">
    <citation type="submission" date="2014-12" db="EMBL/GenBank/DDBJ databases">
        <title>Insight into the proteome of Arion vulgaris.</title>
        <authorList>
            <person name="Aradska J."/>
            <person name="Bulat T."/>
            <person name="Smidak R."/>
            <person name="Sarate P."/>
            <person name="Gangsoo J."/>
            <person name="Sialana F."/>
            <person name="Bilban M."/>
            <person name="Lubec G."/>
        </authorList>
    </citation>
    <scope>NUCLEOTIDE SEQUENCE</scope>
    <source>
        <tissue evidence="3">Skin</tissue>
    </source>
</reference>
<accession>A0A0B6Z114</accession>
<dbReference type="Pfam" id="PF09825">
    <property type="entry name" value="BPL_N"/>
    <property type="match status" value="1"/>
</dbReference>